<dbReference type="Pfam" id="PF00743">
    <property type="entry name" value="FMO-like"/>
    <property type="match status" value="1"/>
</dbReference>
<name>A0ABN1YU70_9MICO</name>
<reference evidence="6 7" key="1">
    <citation type="journal article" date="2019" name="Int. J. Syst. Evol. Microbiol.">
        <title>The Global Catalogue of Microorganisms (GCM) 10K type strain sequencing project: providing services to taxonomists for standard genome sequencing and annotation.</title>
        <authorList>
            <consortium name="The Broad Institute Genomics Platform"/>
            <consortium name="The Broad Institute Genome Sequencing Center for Infectious Disease"/>
            <person name="Wu L."/>
            <person name="Ma J."/>
        </authorList>
    </citation>
    <scope>NUCLEOTIDE SEQUENCE [LARGE SCALE GENOMIC DNA]</scope>
    <source>
        <strain evidence="6 7">JCM 12398</strain>
    </source>
</reference>
<dbReference type="Proteomes" id="UP001501266">
    <property type="component" value="Unassembled WGS sequence"/>
</dbReference>
<dbReference type="EMBL" id="BAAAKK010000004">
    <property type="protein sequence ID" value="GAA1422733.1"/>
    <property type="molecule type" value="Genomic_DNA"/>
</dbReference>
<dbReference type="InterPro" id="IPR020946">
    <property type="entry name" value="Flavin_mOase-like"/>
</dbReference>
<dbReference type="PANTHER" id="PTHR42877">
    <property type="entry name" value="L-ORNITHINE N(5)-MONOOXYGENASE-RELATED"/>
    <property type="match status" value="1"/>
</dbReference>
<dbReference type="PRINTS" id="PR00419">
    <property type="entry name" value="ADXRDTASE"/>
</dbReference>
<dbReference type="PANTHER" id="PTHR42877:SF4">
    <property type="entry name" value="FAD_NAD(P)-BINDING DOMAIN-CONTAINING PROTEIN-RELATED"/>
    <property type="match status" value="1"/>
</dbReference>
<evidence type="ECO:0000256" key="4">
    <source>
        <dbReference type="ARBA" id="ARBA00023002"/>
    </source>
</evidence>
<keyword evidence="4" id="KW-0560">Oxidoreductase</keyword>
<dbReference type="InterPro" id="IPR036188">
    <property type="entry name" value="FAD/NAD-bd_sf"/>
</dbReference>
<evidence type="ECO:0000313" key="6">
    <source>
        <dbReference type="EMBL" id="GAA1422733.1"/>
    </source>
</evidence>
<protein>
    <submittedName>
        <fullName evidence="6">NAD(P)/FAD-dependent oxidoreductase</fullName>
    </submittedName>
</protein>
<feature type="region of interest" description="Disordered" evidence="5">
    <location>
        <begin position="1"/>
        <end position="22"/>
    </location>
</feature>
<keyword evidence="3" id="KW-0274">FAD</keyword>
<proteinExistence type="inferred from homology"/>
<dbReference type="InterPro" id="IPR051209">
    <property type="entry name" value="FAD-bind_Monooxygenase_sf"/>
</dbReference>
<evidence type="ECO:0000256" key="1">
    <source>
        <dbReference type="ARBA" id="ARBA00010139"/>
    </source>
</evidence>
<accession>A0ABN1YU70</accession>
<organism evidence="6 7">
    <name type="scientific">Agrococcus citreus</name>
    <dbReference type="NCBI Taxonomy" id="84643"/>
    <lineage>
        <taxon>Bacteria</taxon>
        <taxon>Bacillati</taxon>
        <taxon>Actinomycetota</taxon>
        <taxon>Actinomycetes</taxon>
        <taxon>Micrococcales</taxon>
        <taxon>Microbacteriaceae</taxon>
        <taxon>Agrococcus</taxon>
    </lineage>
</organism>
<evidence type="ECO:0000256" key="3">
    <source>
        <dbReference type="ARBA" id="ARBA00022827"/>
    </source>
</evidence>
<comment type="similarity">
    <text evidence="1">Belongs to the FAD-binding monooxygenase family.</text>
</comment>
<evidence type="ECO:0000313" key="7">
    <source>
        <dbReference type="Proteomes" id="UP001501266"/>
    </source>
</evidence>
<evidence type="ECO:0000256" key="5">
    <source>
        <dbReference type="SAM" id="MobiDB-lite"/>
    </source>
</evidence>
<dbReference type="SUPFAM" id="SSF51905">
    <property type="entry name" value="FAD/NAD(P)-binding domain"/>
    <property type="match status" value="2"/>
</dbReference>
<gene>
    <name evidence="6" type="ORF">GCM10009640_15960</name>
</gene>
<sequence>MQNQEQTMNTASATRAAERPSTTHAKVAIIGSGFAGLGLAIQLRRRGEHDFIVLERAGDVGGTWRDNTYPGAACDIQSHLYSYSFRPNPDWSRVYATQPEIHAYLREAAIDEGVMPHITFDAELLESTWQPEEQRWALETTAGSFTADFVVTAAGHLSDPKLPDIPGLEKFDRPMFHSAQWDHSFDPAGKRVGVIGSGASGIQIVPELAKAAEQLTVFQRSAPYLIPRVDHEYSDAQKTIFRRMPETAQALRDELYWGNEARFPQRRGIADFIAKIEATARDHLQAQVPAGELRDKLTPDYMIGCKRILISNDYYPTFLRDNVALETSGIVEVTETGILTNDGEVELDALVLCTGFEAADLPITHRIFDEHGRSMAESWTRGGAAYACSTVAGYPNLFIMNGPNSGLGAGSIIFIIESQIRYILGALDHMTDTGAAVIEITQDAQDAFIDSVDARAADTVWLNGGCHSWYVDHRYGRLTTVWPDFMHKFRREAGTFRPDEYRFDGELAMAERERELEGVRA</sequence>
<keyword evidence="7" id="KW-1185">Reference proteome</keyword>
<comment type="caution">
    <text evidence="6">The sequence shown here is derived from an EMBL/GenBank/DDBJ whole genome shotgun (WGS) entry which is preliminary data.</text>
</comment>
<evidence type="ECO:0000256" key="2">
    <source>
        <dbReference type="ARBA" id="ARBA00022630"/>
    </source>
</evidence>
<dbReference type="Gene3D" id="3.50.50.60">
    <property type="entry name" value="FAD/NAD(P)-binding domain"/>
    <property type="match status" value="3"/>
</dbReference>
<keyword evidence="2" id="KW-0285">Flavoprotein</keyword>
<feature type="compositionally biased region" description="Polar residues" evidence="5">
    <location>
        <begin position="1"/>
        <end position="13"/>
    </location>
</feature>